<feature type="compositionally biased region" description="Polar residues" evidence="6">
    <location>
        <begin position="620"/>
        <end position="638"/>
    </location>
</feature>
<dbReference type="InterPro" id="IPR015500">
    <property type="entry name" value="Peptidase_S8_subtilisin-rel"/>
</dbReference>
<keyword evidence="3 5" id="KW-0378">Hydrolase</keyword>
<feature type="region of interest" description="Disordered" evidence="6">
    <location>
        <begin position="619"/>
        <end position="638"/>
    </location>
</feature>
<evidence type="ECO:0000256" key="4">
    <source>
        <dbReference type="ARBA" id="ARBA00022825"/>
    </source>
</evidence>
<dbReference type="SUPFAM" id="SSF75011">
    <property type="entry name" value="3-carboxy-cis,cis-mucoante lactonizing enzyme"/>
    <property type="match status" value="1"/>
</dbReference>
<evidence type="ECO:0000256" key="2">
    <source>
        <dbReference type="ARBA" id="ARBA00022670"/>
    </source>
</evidence>
<feature type="active site" description="Charge relay system" evidence="5">
    <location>
        <position position="243"/>
    </location>
</feature>
<sequence length="1152" mass="126114">MSLSLCLILLVGLHPQERSPLINPPIARNFTPQYQVEYDYISINGYHFNPKQGTPAIPEELRGETGYYLIQLKGPVFNDMKALIESYGVRLDEYIPYNTFIARLNPTQKSIIEGLSFVNWVGNYEPAYKISPLFEEIRDENKMILLLFNDADVDGVVNELKRMGCEVLDVELTENNKVVEIWAERSKIPELSHIPGIMWIEPWMETVLFNSNAQWVTQTWKQNSRRIWNKGIDGEGQVVTTSDTGILTSHNMVRDPSYPINNVGDYPNHRKIIAYKIPSGSSATFGDNANGSWHGTHTCGTICGDDSYVGGTEPDDGMPFKAKMYFEDIGDDWGGLSLPSNYDNLWLPPYNGNAGGAARSSSNSWGQTSGNSYTSTARMVDIFMWNHKDFLISFSAGNDGPGSGTVHPPATAKDCITAGACGNGSGANMMASFSSRGPTADNRIKPTVTAPGSNLRSSVGPNDDSYTLMSGTSMASPCIGGNMALVRDYFASGFYPTGVETPSNAWSYISAAMVKAILINGAKPDIQGSTIPDNNTGWGRICLDNVLYFANDIRQLAVWDDTVGVSTGQTKNFQVTVNNQSEPLKITLVWTDYYAASGANPAIVNNLNLRVTGPNATEYRGNQYSGGQSIPNPSSWDTRNVEENVRRDVPETGIWTIEVIGQNVPQGPQPFALVVSGGLGNLSDPVLHISGDLIEDPSPGGNGNGRIDPGETVYLTDTLVNSSAAGVTSCVGTLRESSPYITLLDSVGNFGDIPVGASGHNGSSRFRFSVSSTTPDGTLIPFVLHLTGSGGYTQDIEFELLVGLGGLQVIWGPKQLEIEPGDTHFIYGLGYNPNNDRLYVTNFYEKHIYMYTSDSNATYLGYINAPDTMGTDIKYCSYDNTLWFAGSNTKRVYKIDLSGNVLRQFNNPASTYPCGLAWLESSRLLYLSDRMTDNTSSYIYRTDTLGNWDLQITVPLYAVNATRCLALEPNNPDTSLLLIYTAFNSGGTLDSVGLYELDREFGDVIQRVLFPGWNARGVEYDPRDGNYWVTIAQGPDRSIVKIAGFYGITPGVNEQRLTSTRPISLSPGMPNPFTEQVKISYSLPARMKVRLALYDVTGRLVTTLVNGVEEPGVKTIIWDGKSDNGSLISNGVYFCYLETEDGSLVRKIVHTK</sequence>
<comment type="similarity">
    <text evidence="1 5">Belongs to the peptidase S8 family.</text>
</comment>
<accession>A0A1V4QI19</accession>
<dbReference type="Gene3D" id="3.40.50.200">
    <property type="entry name" value="Peptidase S8/S53 domain"/>
    <property type="match status" value="1"/>
</dbReference>
<evidence type="ECO:0000256" key="5">
    <source>
        <dbReference type="PROSITE-ProRule" id="PRU01240"/>
    </source>
</evidence>
<dbReference type="PANTHER" id="PTHR43399">
    <property type="entry name" value="SUBTILISIN-RELATED"/>
    <property type="match status" value="1"/>
</dbReference>
<dbReference type="PRINTS" id="PR00723">
    <property type="entry name" value="SUBTILISIN"/>
</dbReference>
<feature type="active site" description="Charge relay system" evidence="5">
    <location>
        <position position="473"/>
    </location>
</feature>
<feature type="domain" description="Peptidase S8/S53" evidence="7">
    <location>
        <begin position="234"/>
        <end position="539"/>
    </location>
</feature>
<dbReference type="InterPro" id="IPR036852">
    <property type="entry name" value="Peptidase_S8/S53_dom_sf"/>
</dbReference>
<evidence type="ECO:0000256" key="3">
    <source>
        <dbReference type="ARBA" id="ARBA00022801"/>
    </source>
</evidence>
<dbReference type="InterPro" id="IPR015943">
    <property type="entry name" value="WD40/YVTN_repeat-like_dom_sf"/>
</dbReference>
<name>A0A1V4QI19_UNCW3</name>
<evidence type="ECO:0000259" key="7">
    <source>
        <dbReference type="Pfam" id="PF00082"/>
    </source>
</evidence>
<dbReference type="InterPro" id="IPR026444">
    <property type="entry name" value="Secre_tail"/>
</dbReference>
<dbReference type="InterPro" id="IPR034058">
    <property type="entry name" value="TagA/B/C/D_pept_dom"/>
</dbReference>
<dbReference type="GO" id="GO:0006508">
    <property type="term" value="P:proteolysis"/>
    <property type="evidence" value="ECO:0007669"/>
    <property type="project" value="UniProtKB-KW"/>
</dbReference>
<evidence type="ECO:0000256" key="6">
    <source>
        <dbReference type="SAM" id="MobiDB-lite"/>
    </source>
</evidence>
<evidence type="ECO:0000313" key="8">
    <source>
        <dbReference type="EMBL" id="OPX18637.1"/>
    </source>
</evidence>
<gene>
    <name evidence="8" type="ORF">BXT86_00160</name>
</gene>
<feature type="active site" description="Charge relay system" evidence="5">
    <location>
        <position position="294"/>
    </location>
</feature>
<evidence type="ECO:0000256" key="1">
    <source>
        <dbReference type="ARBA" id="ARBA00011073"/>
    </source>
</evidence>
<proteinExistence type="inferred from homology"/>
<dbReference type="Proteomes" id="UP000191663">
    <property type="component" value="Unassembled WGS sequence"/>
</dbReference>
<dbReference type="Pfam" id="PF00082">
    <property type="entry name" value="Peptidase_S8"/>
    <property type="match status" value="1"/>
</dbReference>
<evidence type="ECO:0000313" key="9">
    <source>
        <dbReference type="Proteomes" id="UP000191663"/>
    </source>
</evidence>
<reference evidence="9" key="1">
    <citation type="submission" date="2017-01" db="EMBL/GenBank/DDBJ databases">
        <title>Novel pathways for hydrocarbon cycling and metabolic interdependencies in hydrothermal sediment communities.</title>
        <authorList>
            <person name="Dombrowski N."/>
            <person name="Seitz K."/>
            <person name="Teske A."/>
            <person name="Baker B."/>
        </authorList>
    </citation>
    <scope>NUCLEOTIDE SEQUENCE [LARGE SCALE GENOMIC DNA]</scope>
</reference>
<dbReference type="PROSITE" id="PS51892">
    <property type="entry name" value="SUBTILASE"/>
    <property type="match status" value="1"/>
</dbReference>
<protein>
    <recommendedName>
        <fullName evidence="7">Peptidase S8/S53 domain-containing protein</fullName>
    </recommendedName>
</protein>
<dbReference type="CDD" id="cd04842">
    <property type="entry name" value="Peptidases_S8_Kp43_protease"/>
    <property type="match status" value="1"/>
</dbReference>
<comment type="caution">
    <text evidence="8">The sequence shown here is derived from an EMBL/GenBank/DDBJ whole genome shotgun (WGS) entry which is preliminary data.</text>
</comment>
<keyword evidence="2 5" id="KW-0645">Protease</keyword>
<dbReference type="PANTHER" id="PTHR43399:SF4">
    <property type="entry name" value="CELL WALL-ASSOCIATED PROTEASE"/>
    <property type="match status" value="1"/>
</dbReference>
<organism evidence="8 9">
    <name type="scientific">candidate division WOR-3 bacterium 4484_100</name>
    <dbReference type="NCBI Taxonomy" id="1936077"/>
    <lineage>
        <taxon>Bacteria</taxon>
        <taxon>Bacteria division WOR-3</taxon>
    </lineage>
</organism>
<dbReference type="GO" id="GO:0004252">
    <property type="term" value="F:serine-type endopeptidase activity"/>
    <property type="evidence" value="ECO:0007669"/>
    <property type="project" value="UniProtKB-UniRule"/>
</dbReference>
<dbReference type="Gene3D" id="2.60.120.380">
    <property type="match status" value="1"/>
</dbReference>
<dbReference type="SUPFAM" id="SSF52743">
    <property type="entry name" value="Subtilisin-like"/>
    <property type="match status" value="1"/>
</dbReference>
<dbReference type="EMBL" id="MUKB01000002">
    <property type="protein sequence ID" value="OPX18637.1"/>
    <property type="molecule type" value="Genomic_DNA"/>
</dbReference>
<dbReference type="InterPro" id="IPR051048">
    <property type="entry name" value="Peptidase_S8/S53_subtilisin"/>
</dbReference>
<dbReference type="Gene3D" id="2.130.10.10">
    <property type="entry name" value="YVTN repeat-like/Quinoprotein amine dehydrogenase"/>
    <property type="match status" value="1"/>
</dbReference>
<keyword evidence="4 5" id="KW-0720">Serine protease</keyword>
<dbReference type="AlphaFoldDB" id="A0A1V4QI19"/>
<dbReference type="Gene3D" id="2.60.40.4070">
    <property type="match status" value="1"/>
</dbReference>
<dbReference type="NCBIfam" id="TIGR04183">
    <property type="entry name" value="Por_Secre_tail"/>
    <property type="match status" value="1"/>
</dbReference>
<dbReference type="InterPro" id="IPR000209">
    <property type="entry name" value="Peptidase_S8/S53_dom"/>
</dbReference>